<dbReference type="PANTHER" id="PTHR42770">
    <property type="entry name" value="AMINO ACID TRANSPORTER-RELATED"/>
    <property type="match status" value="1"/>
</dbReference>
<name>A0ABU4BQS6_RHOGO</name>
<reference evidence="7 8" key="1">
    <citation type="submission" date="2023-10" db="EMBL/GenBank/DDBJ databases">
        <title>Development of a sustainable strategy for remediation of hydrocarbon-contaminated territories based on the waste exchange concept.</title>
        <authorList>
            <person name="Krivoruchko A."/>
        </authorList>
    </citation>
    <scope>NUCLEOTIDE SEQUENCE [LARGE SCALE GENOMIC DNA]</scope>
    <source>
        <strain evidence="7 8">IEGM 1203</strain>
    </source>
</reference>
<dbReference type="EMBL" id="JAWLKB010000003">
    <property type="protein sequence ID" value="MDV6266567.1"/>
    <property type="molecule type" value="Genomic_DNA"/>
</dbReference>
<evidence type="ECO:0000256" key="3">
    <source>
        <dbReference type="ARBA" id="ARBA00022989"/>
    </source>
</evidence>
<dbReference type="InterPro" id="IPR050367">
    <property type="entry name" value="APC_superfamily"/>
</dbReference>
<organism evidence="7 8">
    <name type="scientific">Rhodococcus globerulus</name>
    <dbReference type="NCBI Taxonomy" id="33008"/>
    <lineage>
        <taxon>Bacteria</taxon>
        <taxon>Bacillati</taxon>
        <taxon>Actinomycetota</taxon>
        <taxon>Actinomycetes</taxon>
        <taxon>Mycobacteriales</taxon>
        <taxon>Nocardiaceae</taxon>
        <taxon>Rhodococcus</taxon>
    </lineage>
</organism>
<evidence type="ECO:0000256" key="4">
    <source>
        <dbReference type="ARBA" id="ARBA00023136"/>
    </source>
</evidence>
<evidence type="ECO:0000256" key="1">
    <source>
        <dbReference type="ARBA" id="ARBA00004141"/>
    </source>
</evidence>
<feature type="transmembrane region" description="Helical" evidence="5">
    <location>
        <begin position="38"/>
        <end position="59"/>
    </location>
</feature>
<evidence type="ECO:0000313" key="8">
    <source>
        <dbReference type="Proteomes" id="UP001185927"/>
    </source>
</evidence>
<feature type="transmembrane region" description="Helical" evidence="5">
    <location>
        <begin position="210"/>
        <end position="229"/>
    </location>
</feature>
<feature type="transmembrane region" description="Helical" evidence="5">
    <location>
        <begin position="405"/>
        <end position="425"/>
    </location>
</feature>
<feature type="transmembrane region" description="Helical" evidence="5">
    <location>
        <begin position="178"/>
        <end position="198"/>
    </location>
</feature>
<evidence type="ECO:0000313" key="7">
    <source>
        <dbReference type="EMBL" id="MDV6266567.1"/>
    </source>
</evidence>
<keyword evidence="3 5" id="KW-1133">Transmembrane helix</keyword>
<dbReference type="InterPro" id="IPR004841">
    <property type="entry name" value="AA-permease/SLC12A_dom"/>
</dbReference>
<feature type="transmembrane region" description="Helical" evidence="5">
    <location>
        <begin position="431"/>
        <end position="453"/>
    </location>
</feature>
<dbReference type="Proteomes" id="UP001185927">
    <property type="component" value="Unassembled WGS sequence"/>
</dbReference>
<evidence type="ECO:0000256" key="5">
    <source>
        <dbReference type="SAM" id="Phobius"/>
    </source>
</evidence>
<dbReference type="Gene3D" id="1.20.1740.10">
    <property type="entry name" value="Amino acid/polyamine transporter I"/>
    <property type="match status" value="1"/>
</dbReference>
<evidence type="ECO:0000259" key="6">
    <source>
        <dbReference type="Pfam" id="PF00324"/>
    </source>
</evidence>
<proteinExistence type="predicted"/>
<feature type="domain" description="Amino acid permease/ SLC12A" evidence="6">
    <location>
        <begin position="40"/>
        <end position="395"/>
    </location>
</feature>
<keyword evidence="4 5" id="KW-0472">Membrane</keyword>
<comment type="subcellular location">
    <subcellularLocation>
        <location evidence="1">Membrane</location>
        <topology evidence="1">Multi-pass membrane protein</topology>
    </subcellularLocation>
</comment>
<feature type="transmembrane region" description="Helical" evidence="5">
    <location>
        <begin position="250"/>
        <end position="269"/>
    </location>
</feature>
<dbReference type="RefSeq" id="WP_317540997.1">
    <property type="nucleotide sequence ID" value="NZ_JAWLKB010000003.1"/>
</dbReference>
<feature type="transmembrane region" description="Helical" evidence="5">
    <location>
        <begin position="65"/>
        <end position="86"/>
    </location>
</feature>
<sequence>MSALTEAIARSFTTREKQPPARSPLRALGRRQLSGAEVLAQSVATTAPAVSMVVLPVTMLTHGHLLSGMITIIIATVLVTLIAFCISQFTRRMAASGGLHSFAFRGLGTRAAITTGIAILVKYVGSAVMTLYHGGLAVITLLGFAGIRVHGAFQLIALYTVLAALILACLLRSVRFAALAILVAESCSLLFIVALMLIGGDQHAQIIPSTSGHGLLITALAALFALAGFESAAFFGPEARRPLVTVTRTILFTPMICGVLFIFAGWSAWTGRSDTLVNAYLHGTSTGVSPAVVIALNIGMGCSWLASSMASSNAASRLLYSFGVERLLPRAFAHVHSAFRTPSVALSAVVAAVLFGGGTFAVIGRGVFFEDLRLTVRAAVIVAYALVAISSVVFLTRIGEDTPRVLAAASCGSGAGAVVLGYLVYANIVDHTYIAPIAVLVILSSGTLWQFYLRRRSPQSLLHIGAFDQPETEDVLPGAGVFGTDAAGNIVLVGESAVGPR</sequence>
<feature type="transmembrane region" description="Helical" evidence="5">
    <location>
        <begin position="152"/>
        <end position="171"/>
    </location>
</feature>
<evidence type="ECO:0000256" key="2">
    <source>
        <dbReference type="ARBA" id="ARBA00022692"/>
    </source>
</evidence>
<dbReference type="Pfam" id="PF00324">
    <property type="entry name" value="AA_permease"/>
    <property type="match status" value="1"/>
</dbReference>
<comment type="caution">
    <text evidence="7">The sequence shown here is derived from an EMBL/GenBank/DDBJ whole genome shotgun (WGS) entry which is preliminary data.</text>
</comment>
<dbReference type="PANTHER" id="PTHR42770:SF16">
    <property type="entry name" value="AMINO ACID PERMEASE"/>
    <property type="match status" value="1"/>
</dbReference>
<dbReference type="PIRSF" id="PIRSF006060">
    <property type="entry name" value="AA_transporter"/>
    <property type="match status" value="1"/>
</dbReference>
<keyword evidence="2 5" id="KW-0812">Transmembrane</keyword>
<feature type="transmembrane region" description="Helical" evidence="5">
    <location>
        <begin position="344"/>
        <end position="368"/>
    </location>
</feature>
<feature type="transmembrane region" description="Helical" evidence="5">
    <location>
        <begin position="374"/>
        <end position="398"/>
    </location>
</feature>
<accession>A0ABU4BQS6</accession>
<gene>
    <name evidence="7" type="ORF">R3Q16_08115</name>
</gene>
<keyword evidence="8" id="KW-1185">Reference proteome</keyword>
<protein>
    <submittedName>
        <fullName evidence="7">APC family permease</fullName>
    </submittedName>
</protein>
<feature type="transmembrane region" description="Helical" evidence="5">
    <location>
        <begin position="289"/>
        <end position="307"/>
    </location>
</feature>